<dbReference type="AlphaFoldDB" id="A0AAD8MG34"/>
<evidence type="ECO:0000256" key="1">
    <source>
        <dbReference type="SAM" id="Phobius"/>
    </source>
</evidence>
<sequence>MNFKDECEAACLEDCNCEAAFFKDRECKKQRLPLRYGRRSLSESNIAYIKWASQVPEKEAPTDINTKKKKEPRQGILIIDVSLVALAFMVLMISIFVVYRSHRAWAGKRILVNGNFELLEDMAPRSFTYAIGIASCRATYFLILHNFCQL</sequence>
<dbReference type="EMBL" id="JAUIZM010000008">
    <property type="protein sequence ID" value="KAK1371539.1"/>
    <property type="molecule type" value="Genomic_DNA"/>
</dbReference>
<reference evidence="3" key="1">
    <citation type="submission" date="2023-02" db="EMBL/GenBank/DDBJ databases">
        <title>Genome of toxic invasive species Heracleum sosnowskyi carries increased number of genes despite the absence of recent whole-genome duplications.</title>
        <authorList>
            <person name="Schelkunov M."/>
            <person name="Shtratnikova V."/>
            <person name="Makarenko M."/>
            <person name="Klepikova A."/>
            <person name="Omelchenko D."/>
            <person name="Novikova G."/>
            <person name="Obukhova E."/>
            <person name="Bogdanov V."/>
            <person name="Penin A."/>
            <person name="Logacheva M."/>
        </authorList>
    </citation>
    <scope>NUCLEOTIDE SEQUENCE</scope>
    <source>
        <strain evidence="3">Hsosn_3</strain>
        <tissue evidence="3">Leaf</tissue>
    </source>
</reference>
<comment type="caution">
    <text evidence="3">The sequence shown here is derived from an EMBL/GenBank/DDBJ whole genome shotgun (WGS) entry which is preliminary data.</text>
</comment>
<dbReference type="EMBL" id="JAUIZM010000008">
    <property type="protein sequence ID" value="KAK1371537.1"/>
    <property type="molecule type" value="Genomic_DNA"/>
</dbReference>
<protein>
    <recommendedName>
        <fullName evidence="5">Apple domain-containing protein</fullName>
    </recommendedName>
</protein>
<feature type="transmembrane region" description="Helical" evidence="1">
    <location>
        <begin position="127"/>
        <end position="148"/>
    </location>
</feature>
<keyword evidence="4" id="KW-1185">Reference proteome</keyword>
<reference evidence="3" key="2">
    <citation type="submission" date="2023-05" db="EMBL/GenBank/DDBJ databases">
        <authorList>
            <person name="Schelkunov M.I."/>
        </authorList>
    </citation>
    <scope>NUCLEOTIDE SEQUENCE</scope>
    <source>
        <strain evidence="3">Hsosn_3</strain>
        <tissue evidence="3">Leaf</tissue>
    </source>
</reference>
<organism evidence="3 4">
    <name type="scientific">Heracleum sosnowskyi</name>
    <dbReference type="NCBI Taxonomy" id="360622"/>
    <lineage>
        <taxon>Eukaryota</taxon>
        <taxon>Viridiplantae</taxon>
        <taxon>Streptophyta</taxon>
        <taxon>Embryophyta</taxon>
        <taxon>Tracheophyta</taxon>
        <taxon>Spermatophyta</taxon>
        <taxon>Magnoliopsida</taxon>
        <taxon>eudicotyledons</taxon>
        <taxon>Gunneridae</taxon>
        <taxon>Pentapetalae</taxon>
        <taxon>asterids</taxon>
        <taxon>campanulids</taxon>
        <taxon>Apiales</taxon>
        <taxon>Apiaceae</taxon>
        <taxon>Apioideae</taxon>
        <taxon>apioid superclade</taxon>
        <taxon>Tordylieae</taxon>
        <taxon>Tordyliinae</taxon>
        <taxon>Heracleum</taxon>
    </lineage>
</organism>
<gene>
    <name evidence="2" type="ORF">POM88_037629</name>
    <name evidence="3" type="ORF">POM88_037631</name>
</gene>
<evidence type="ECO:0000313" key="2">
    <source>
        <dbReference type="EMBL" id="KAK1371537.1"/>
    </source>
</evidence>
<feature type="transmembrane region" description="Helical" evidence="1">
    <location>
        <begin position="77"/>
        <end position="99"/>
    </location>
</feature>
<evidence type="ECO:0008006" key="5">
    <source>
        <dbReference type="Google" id="ProtNLM"/>
    </source>
</evidence>
<accession>A0AAD8MG34</accession>
<evidence type="ECO:0000313" key="3">
    <source>
        <dbReference type="EMBL" id="KAK1371539.1"/>
    </source>
</evidence>
<keyword evidence="1" id="KW-0472">Membrane</keyword>
<dbReference type="Proteomes" id="UP001237642">
    <property type="component" value="Unassembled WGS sequence"/>
</dbReference>
<name>A0AAD8MG34_9APIA</name>
<keyword evidence="1" id="KW-1133">Transmembrane helix</keyword>
<evidence type="ECO:0000313" key="4">
    <source>
        <dbReference type="Proteomes" id="UP001237642"/>
    </source>
</evidence>
<proteinExistence type="predicted"/>
<keyword evidence="1" id="KW-0812">Transmembrane</keyword>